<dbReference type="EMBL" id="SRYW01000002">
    <property type="protein sequence ID" value="TGY36415.1"/>
    <property type="molecule type" value="Genomic_DNA"/>
</dbReference>
<protein>
    <recommendedName>
        <fullName evidence="1">TetR transcriptional regulator CgmR-like C-terminal domain-containing protein</fullName>
    </recommendedName>
</protein>
<dbReference type="OrthoDB" id="9809772at2"/>
<evidence type="ECO:0000313" key="3">
    <source>
        <dbReference type="Proteomes" id="UP000306631"/>
    </source>
</evidence>
<sequence>MNPNSKITHAPHPGVPVPATEASAAAVLRFDDAVRQRMAIDPMAYGRFSRAYIATLLDASRSAATGAHTRCVDPDWISARRRWLHERLQQHPEEGRDPRLIAARYAADGVWLQSACTGRPAAGDTDRVLHALMAMTRPAH</sequence>
<gene>
    <name evidence="2" type="ORF">E5352_02655</name>
</gene>
<dbReference type="RefSeq" id="WP_136003228.1">
    <property type="nucleotide sequence ID" value="NZ_SRYW01000002.1"/>
</dbReference>
<dbReference type="Gene3D" id="1.10.357.10">
    <property type="entry name" value="Tetracycline Repressor, domain 2"/>
    <property type="match status" value="1"/>
</dbReference>
<dbReference type="SUPFAM" id="SSF48498">
    <property type="entry name" value="Tetracyclin repressor-like, C-terminal domain"/>
    <property type="match status" value="1"/>
</dbReference>
<proteinExistence type="predicted"/>
<dbReference type="Proteomes" id="UP000306631">
    <property type="component" value="Unassembled WGS sequence"/>
</dbReference>
<name>A0A4S2D5E5_STEMA</name>
<reference evidence="2 3" key="1">
    <citation type="submission" date="2019-04" db="EMBL/GenBank/DDBJ databases">
        <title>Microbes associate with the intestines of laboratory mice.</title>
        <authorList>
            <person name="Navarre W."/>
            <person name="Wong E."/>
            <person name="Huang K."/>
            <person name="Tropini C."/>
            <person name="Ng K."/>
            <person name="Yu B."/>
        </authorList>
    </citation>
    <scope>NUCLEOTIDE SEQUENCE [LARGE SCALE GENOMIC DNA]</scope>
    <source>
        <strain evidence="2 3">NM62_B4-13</strain>
    </source>
</reference>
<evidence type="ECO:0000313" key="2">
    <source>
        <dbReference type="EMBL" id="TGY36415.1"/>
    </source>
</evidence>
<dbReference type="InterPro" id="IPR036271">
    <property type="entry name" value="Tet_transcr_reg_TetR-rel_C_sf"/>
</dbReference>
<evidence type="ECO:0000259" key="1">
    <source>
        <dbReference type="Pfam" id="PF17937"/>
    </source>
</evidence>
<organism evidence="2 3">
    <name type="scientific">Stenotrophomonas maltophilia</name>
    <name type="common">Pseudomonas maltophilia</name>
    <name type="synonym">Xanthomonas maltophilia</name>
    <dbReference type="NCBI Taxonomy" id="40324"/>
    <lineage>
        <taxon>Bacteria</taxon>
        <taxon>Pseudomonadati</taxon>
        <taxon>Pseudomonadota</taxon>
        <taxon>Gammaproteobacteria</taxon>
        <taxon>Lysobacterales</taxon>
        <taxon>Lysobacteraceae</taxon>
        <taxon>Stenotrophomonas</taxon>
        <taxon>Stenotrophomonas maltophilia group</taxon>
    </lineage>
</organism>
<dbReference type="AlphaFoldDB" id="A0A4S2D5E5"/>
<feature type="domain" description="TetR transcriptional regulator CgmR-like C-terminal" evidence="1">
    <location>
        <begin position="46"/>
        <end position="137"/>
    </location>
</feature>
<dbReference type="Pfam" id="PF17937">
    <property type="entry name" value="TetR_C_28"/>
    <property type="match status" value="1"/>
</dbReference>
<accession>A0A4S2D5E5</accession>
<comment type="caution">
    <text evidence="2">The sequence shown here is derived from an EMBL/GenBank/DDBJ whole genome shotgun (WGS) entry which is preliminary data.</text>
</comment>
<dbReference type="InterPro" id="IPR041479">
    <property type="entry name" value="TetR_CgmR_C"/>
</dbReference>